<dbReference type="GO" id="GO:0051301">
    <property type="term" value="P:cell division"/>
    <property type="evidence" value="ECO:0007669"/>
    <property type="project" value="UniProtKB-KW"/>
</dbReference>
<evidence type="ECO:0000256" key="13">
    <source>
        <dbReference type="ARBA" id="ARBA00024986"/>
    </source>
</evidence>
<evidence type="ECO:0000256" key="15">
    <source>
        <dbReference type="PROSITE-ProRule" id="PRU00289"/>
    </source>
</evidence>
<dbReference type="AlphaFoldDB" id="A0A7X3BUZ8"/>
<dbReference type="EMBL" id="WNBM01000001">
    <property type="protein sequence ID" value="MTT75329.1"/>
    <property type="molecule type" value="Genomic_DNA"/>
</dbReference>
<organism evidence="18 21">
    <name type="scientific">Phascolarctobacterium faecium</name>
    <dbReference type="NCBI Taxonomy" id="33025"/>
    <lineage>
        <taxon>Bacteria</taxon>
        <taxon>Bacillati</taxon>
        <taxon>Bacillota</taxon>
        <taxon>Negativicutes</taxon>
        <taxon>Acidaminococcales</taxon>
        <taxon>Acidaminococcaceae</taxon>
        <taxon>Phascolarctobacterium</taxon>
    </lineage>
</organism>
<keyword evidence="3" id="KW-1003">Cell membrane</keyword>
<dbReference type="InterPro" id="IPR002543">
    <property type="entry name" value="FtsK_dom"/>
</dbReference>
<dbReference type="InterPro" id="IPR041027">
    <property type="entry name" value="FtsK_alpha"/>
</dbReference>
<evidence type="ECO:0000256" key="1">
    <source>
        <dbReference type="ARBA" id="ARBA00004651"/>
    </source>
</evidence>
<dbReference type="InterPro" id="IPR003593">
    <property type="entry name" value="AAA+_ATPase"/>
</dbReference>
<evidence type="ECO:0000256" key="7">
    <source>
        <dbReference type="ARBA" id="ARBA00022829"/>
    </source>
</evidence>
<sequence length="814" mass="88665">MRRTKAERTEQQNNSRLEISGVLLLALGCFAAAAYFGLPTGTIGAFIDKVMNYTLGKGAFLFPLACIVLGIRFSFSHKGIGFSKKGLALTLLMLCLLGTAHHVFVPVGEELVPEQLKEGGGLLGGAFLLALRRLSGTAGALIILIAGIICSVLLTGKLSLKASAETAGRKAKNIVTYQNSDNETTAETSDFKNMEVLNTVNPYNSDDFAGFTSGIKKESQFKQIIRKAVGKNESKAEDEEAFFDDEQPFIEEFPVAEKNEPHIITRPIIDFNKPKETAVQMPEHDFLNPYKNQNPGDIKIIDTADKNISAASPAPKKAVSEKVKTETLPAAEASTYLFPPLELLNPPYVSKDKHTEEDIREQCAILEQTLEDFRVRASVVAVTRGPSVTRFELEPAPGVKVSSVVNLADDIALKLAASGVRIEAPIPGKAAIGIEVPNRKNDPVFFREVVDCDLVRKTESKLCVGLGKDISGNIITVDLSKMPHMLVAGSTGSGKSVCINTIIAGILYKARPEEVKMILVDPKVVELSNYNGIPHLLTPVVTDSKKAASALHWAVAEMERRYKAFADNHVREINSYNAQAAEKMPFIVIIIDELADLMMVAKVDVEDAILRLAQKARAAGIHLILATQRPSVDVITGIVKANIPSRIAFAVSSQTDSRTILDMGGAEKLLGKGDMLFYPIGTNKPVRVQGAFVSDGELNKIVDFIKKQSIPVEYSEEVTQQVLESDTKGSNAASENGNDLMSDELFEDAVRLVMDTGQASSSMLQRKFRIGYTRAARLVDCMEELGIVGQSVGSKPRELIMSRHEIEERFFTAQ</sequence>
<feature type="domain" description="FtsK" evidence="17">
    <location>
        <begin position="472"/>
        <end position="658"/>
    </location>
</feature>
<dbReference type="Proteomes" id="UP000443070">
    <property type="component" value="Unassembled WGS sequence"/>
</dbReference>
<keyword evidence="11 16" id="KW-0472">Membrane</keyword>
<evidence type="ECO:0000313" key="21">
    <source>
        <dbReference type="Proteomes" id="UP000484547"/>
    </source>
</evidence>
<name>A0A7X3BUZ8_9FIRM</name>
<evidence type="ECO:0000256" key="12">
    <source>
        <dbReference type="ARBA" id="ARBA00023306"/>
    </source>
</evidence>
<feature type="transmembrane region" description="Helical" evidence="16">
    <location>
        <begin position="21"/>
        <end position="38"/>
    </location>
</feature>
<dbReference type="InterPro" id="IPR050206">
    <property type="entry name" value="FtsK/SpoIIIE/SftA"/>
</dbReference>
<evidence type="ECO:0000256" key="9">
    <source>
        <dbReference type="ARBA" id="ARBA00022989"/>
    </source>
</evidence>
<evidence type="ECO:0000256" key="4">
    <source>
        <dbReference type="ARBA" id="ARBA00022618"/>
    </source>
</evidence>
<keyword evidence="6 15" id="KW-0547">Nucleotide-binding</keyword>
<dbReference type="GO" id="GO:0003677">
    <property type="term" value="F:DNA binding"/>
    <property type="evidence" value="ECO:0007669"/>
    <property type="project" value="UniProtKB-KW"/>
</dbReference>
<dbReference type="InterPro" id="IPR027417">
    <property type="entry name" value="P-loop_NTPase"/>
</dbReference>
<dbReference type="PROSITE" id="PS50901">
    <property type="entry name" value="FTSK"/>
    <property type="match status" value="1"/>
</dbReference>
<dbReference type="SMART" id="SM00382">
    <property type="entry name" value="AAA"/>
    <property type="match status" value="1"/>
</dbReference>
<dbReference type="RefSeq" id="WP_155163677.1">
    <property type="nucleotide sequence ID" value="NZ_AP025560.1"/>
</dbReference>
<dbReference type="GO" id="GO:0007059">
    <property type="term" value="P:chromosome segregation"/>
    <property type="evidence" value="ECO:0007669"/>
    <property type="project" value="UniProtKB-KW"/>
</dbReference>
<keyword evidence="12" id="KW-0131">Cell cycle</keyword>
<keyword evidence="7" id="KW-0159">Chromosome partition</keyword>
<evidence type="ECO:0000313" key="20">
    <source>
        <dbReference type="Proteomes" id="UP000443070"/>
    </source>
</evidence>
<dbReference type="Proteomes" id="UP000484547">
    <property type="component" value="Unassembled WGS sequence"/>
</dbReference>
<evidence type="ECO:0000256" key="3">
    <source>
        <dbReference type="ARBA" id="ARBA00022475"/>
    </source>
</evidence>
<dbReference type="Pfam" id="PF09397">
    <property type="entry name" value="FtsK_gamma"/>
    <property type="match status" value="1"/>
</dbReference>
<evidence type="ECO:0000256" key="11">
    <source>
        <dbReference type="ARBA" id="ARBA00023136"/>
    </source>
</evidence>
<dbReference type="Pfam" id="PF17854">
    <property type="entry name" value="FtsK_alpha"/>
    <property type="match status" value="1"/>
</dbReference>
<dbReference type="GO" id="GO:0005524">
    <property type="term" value="F:ATP binding"/>
    <property type="evidence" value="ECO:0007669"/>
    <property type="project" value="UniProtKB-UniRule"/>
</dbReference>
<protein>
    <submittedName>
        <fullName evidence="18">DUF87 domain-containing protein</fullName>
    </submittedName>
</protein>
<dbReference type="InterPro" id="IPR018541">
    <property type="entry name" value="Ftsk_gamma"/>
</dbReference>
<dbReference type="SUPFAM" id="SSF46785">
    <property type="entry name" value="Winged helix' DNA-binding domain"/>
    <property type="match status" value="1"/>
</dbReference>
<evidence type="ECO:0000256" key="6">
    <source>
        <dbReference type="ARBA" id="ARBA00022741"/>
    </source>
</evidence>
<dbReference type="SMART" id="SM00843">
    <property type="entry name" value="Ftsk_gamma"/>
    <property type="match status" value="1"/>
</dbReference>
<feature type="transmembrane region" description="Helical" evidence="16">
    <location>
        <begin position="58"/>
        <end position="75"/>
    </location>
</feature>
<evidence type="ECO:0000256" key="8">
    <source>
        <dbReference type="ARBA" id="ARBA00022840"/>
    </source>
</evidence>
<feature type="binding site" evidence="15">
    <location>
        <begin position="489"/>
        <end position="496"/>
    </location>
    <ligand>
        <name>ATP</name>
        <dbReference type="ChEBI" id="CHEBI:30616"/>
    </ligand>
</feature>
<evidence type="ECO:0000256" key="14">
    <source>
        <dbReference type="ARBA" id="ARBA00025923"/>
    </source>
</evidence>
<keyword evidence="8 15" id="KW-0067">ATP-binding</keyword>
<comment type="function">
    <text evidence="13">Essential cell division protein that coordinates cell division and chromosome segregation. The N-terminus is involved in assembly of the cell-division machinery. The C-terminus functions as a DNA motor that moves dsDNA in an ATP-dependent manner towards the dif recombination site, which is located within the replication terminus region. Required for activation of the Xer recombinase, allowing activation of chromosome unlinking by recombination.</text>
</comment>
<dbReference type="Gene3D" id="3.40.50.300">
    <property type="entry name" value="P-loop containing nucleotide triphosphate hydrolases"/>
    <property type="match status" value="1"/>
</dbReference>
<keyword evidence="10" id="KW-0238">DNA-binding</keyword>
<comment type="similarity">
    <text evidence="2">Belongs to the FtsK/SpoIIIE/SftA family.</text>
</comment>
<evidence type="ECO:0000256" key="10">
    <source>
        <dbReference type="ARBA" id="ARBA00023125"/>
    </source>
</evidence>
<dbReference type="PROSITE" id="PS51257">
    <property type="entry name" value="PROKAR_LIPOPROTEIN"/>
    <property type="match status" value="1"/>
</dbReference>
<dbReference type="InterPro" id="IPR025199">
    <property type="entry name" value="FtsK_4TM"/>
</dbReference>
<accession>A0A7X3BUZ8</accession>
<dbReference type="InterPro" id="IPR036388">
    <property type="entry name" value="WH-like_DNA-bd_sf"/>
</dbReference>
<comment type="caution">
    <text evidence="18">The sequence shown here is derived from an EMBL/GenBank/DDBJ whole genome shotgun (WGS) entry which is preliminary data.</text>
</comment>
<dbReference type="EMBL" id="WNBW01000001">
    <property type="protein sequence ID" value="MTU03461.1"/>
    <property type="molecule type" value="Genomic_DNA"/>
</dbReference>
<dbReference type="PANTHER" id="PTHR22683">
    <property type="entry name" value="SPORULATION PROTEIN RELATED"/>
    <property type="match status" value="1"/>
</dbReference>
<comment type="subunit">
    <text evidence="14">Homohexamer. Forms a ring that surrounds DNA.</text>
</comment>
<dbReference type="Pfam" id="PF13491">
    <property type="entry name" value="FtsK_4TM"/>
    <property type="match status" value="1"/>
</dbReference>
<evidence type="ECO:0000256" key="2">
    <source>
        <dbReference type="ARBA" id="ARBA00006474"/>
    </source>
</evidence>
<evidence type="ECO:0000256" key="5">
    <source>
        <dbReference type="ARBA" id="ARBA00022692"/>
    </source>
</evidence>
<dbReference type="Gene3D" id="1.10.10.10">
    <property type="entry name" value="Winged helix-like DNA-binding domain superfamily/Winged helix DNA-binding domain"/>
    <property type="match status" value="1"/>
</dbReference>
<dbReference type="SUPFAM" id="SSF52540">
    <property type="entry name" value="P-loop containing nucleoside triphosphate hydrolases"/>
    <property type="match status" value="1"/>
</dbReference>
<gene>
    <name evidence="18" type="ORF">GMD11_03465</name>
    <name evidence="19" type="ORF">GMD18_03465</name>
</gene>
<keyword evidence="4" id="KW-0132">Cell division</keyword>
<dbReference type="InterPro" id="IPR036390">
    <property type="entry name" value="WH_DNA-bd_sf"/>
</dbReference>
<feature type="transmembrane region" description="Helical" evidence="16">
    <location>
        <begin position="138"/>
        <end position="160"/>
    </location>
</feature>
<dbReference type="PANTHER" id="PTHR22683:SF41">
    <property type="entry name" value="DNA TRANSLOCASE FTSK"/>
    <property type="match status" value="1"/>
</dbReference>
<reference evidence="20 21" key="1">
    <citation type="journal article" date="2019" name="Nat. Med.">
        <title>A library of human gut bacterial isolates paired with longitudinal multiomics data enables mechanistic microbiome research.</title>
        <authorList>
            <person name="Poyet M."/>
            <person name="Groussin M."/>
            <person name="Gibbons S.M."/>
            <person name="Avila-Pacheco J."/>
            <person name="Jiang X."/>
            <person name="Kearney S.M."/>
            <person name="Perrotta A.R."/>
            <person name="Berdy B."/>
            <person name="Zhao S."/>
            <person name="Lieberman T.D."/>
            <person name="Swanson P.K."/>
            <person name="Smith M."/>
            <person name="Roesemann S."/>
            <person name="Alexander J.E."/>
            <person name="Rich S.A."/>
            <person name="Livny J."/>
            <person name="Vlamakis H."/>
            <person name="Clish C."/>
            <person name="Bullock K."/>
            <person name="Deik A."/>
            <person name="Scott J."/>
            <person name="Pierce K.A."/>
            <person name="Xavier R.J."/>
            <person name="Alm E.J."/>
        </authorList>
    </citation>
    <scope>NUCLEOTIDE SEQUENCE [LARGE SCALE GENOMIC DNA]</scope>
    <source>
        <strain evidence="18 21">BIOML-A13</strain>
        <strain evidence="19 20">BIOML-A3</strain>
    </source>
</reference>
<dbReference type="Pfam" id="PF01580">
    <property type="entry name" value="FtsK_SpoIIIE"/>
    <property type="match status" value="1"/>
</dbReference>
<evidence type="ECO:0000259" key="17">
    <source>
        <dbReference type="PROSITE" id="PS50901"/>
    </source>
</evidence>
<comment type="subcellular location">
    <subcellularLocation>
        <location evidence="1">Cell membrane</location>
        <topology evidence="1">Multi-pass membrane protein</topology>
    </subcellularLocation>
</comment>
<evidence type="ECO:0000313" key="18">
    <source>
        <dbReference type="EMBL" id="MTT75329.1"/>
    </source>
</evidence>
<keyword evidence="5 16" id="KW-0812">Transmembrane</keyword>
<dbReference type="Gene3D" id="3.30.980.40">
    <property type="match status" value="1"/>
</dbReference>
<dbReference type="CDD" id="cd01127">
    <property type="entry name" value="TrwB_TraG_TraD_VirD4"/>
    <property type="match status" value="1"/>
</dbReference>
<proteinExistence type="inferred from homology"/>
<evidence type="ECO:0000313" key="19">
    <source>
        <dbReference type="EMBL" id="MTU03461.1"/>
    </source>
</evidence>
<dbReference type="GO" id="GO:0005886">
    <property type="term" value="C:plasma membrane"/>
    <property type="evidence" value="ECO:0007669"/>
    <property type="project" value="UniProtKB-SubCell"/>
</dbReference>
<evidence type="ECO:0000256" key="16">
    <source>
        <dbReference type="SAM" id="Phobius"/>
    </source>
</evidence>
<dbReference type="OrthoDB" id="9807790at2"/>
<keyword evidence="20" id="KW-1185">Reference proteome</keyword>
<keyword evidence="9 16" id="KW-1133">Transmembrane helix</keyword>